<comment type="caution">
    <text evidence="1">The sequence shown here is derived from an EMBL/GenBank/DDBJ whole genome shotgun (WGS) entry which is preliminary data.</text>
</comment>
<keyword evidence="2" id="KW-1185">Reference proteome</keyword>
<evidence type="ECO:0000313" key="2">
    <source>
        <dbReference type="Proteomes" id="UP000807469"/>
    </source>
</evidence>
<protein>
    <submittedName>
        <fullName evidence="1">Uncharacterized protein</fullName>
    </submittedName>
</protein>
<accession>A0A9P5YSI2</accession>
<sequence length="213" mass="24654">MFSPPRRLSSRLRAFLYPPQVVSPHLSHFLPSSHRFISSWPPFHHHTTDKSYSHTRSNLCDYPSHPYKARPLLHKRFIASFSCPAWFRTLWTTHSVCEDMNDDGRNYTLSLDFLAMGIHARSLRPLAPNRQSVFTGTREFLCSARTPPSAPRSSLQYFDEYYRSTTIFYCSYSTLSLFFRLTATTRKTTIHAHGPSSGLHTCKNRVHARTANR</sequence>
<dbReference type="Proteomes" id="UP000807469">
    <property type="component" value="Unassembled WGS sequence"/>
</dbReference>
<name>A0A9P5YSI2_9AGAR</name>
<organism evidence="1 2">
    <name type="scientific">Pholiota conissans</name>
    <dbReference type="NCBI Taxonomy" id="109636"/>
    <lineage>
        <taxon>Eukaryota</taxon>
        <taxon>Fungi</taxon>
        <taxon>Dikarya</taxon>
        <taxon>Basidiomycota</taxon>
        <taxon>Agaricomycotina</taxon>
        <taxon>Agaricomycetes</taxon>
        <taxon>Agaricomycetidae</taxon>
        <taxon>Agaricales</taxon>
        <taxon>Agaricineae</taxon>
        <taxon>Strophariaceae</taxon>
        <taxon>Pholiota</taxon>
    </lineage>
</organism>
<evidence type="ECO:0000313" key="1">
    <source>
        <dbReference type="EMBL" id="KAF9473834.1"/>
    </source>
</evidence>
<gene>
    <name evidence="1" type="ORF">BDN70DRAFT_353632</name>
</gene>
<dbReference type="AlphaFoldDB" id="A0A9P5YSI2"/>
<reference evidence="1" key="1">
    <citation type="submission" date="2020-11" db="EMBL/GenBank/DDBJ databases">
        <authorList>
            <consortium name="DOE Joint Genome Institute"/>
            <person name="Ahrendt S."/>
            <person name="Riley R."/>
            <person name="Andreopoulos W."/>
            <person name="Labutti K."/>
            <person name="Pangilinan J."/>
            <person name="Ruiz-Duenas F.J."/>
            <person name="Barrasa J.M."/>
            <person name="Sanchez-Garcia M."/>
            <person name="Camarero S."/>
            <person name="Miyauchi S."/>
            <person name="Serrano A."/>
            <person name="Linde D."/>
            <person name="Babiker R."/>
            <person name="Drula E."/>
            <person name="Ayuso-Fernandez I."/>
            <person name="Pacheco R."/>
            <person name="Padilla G."/>
            <person name="Ferreira P."/>
            <person name="Barriuso J."/>
            <person name="Kellner H."/>
            <person name="Castanera R."/>
            <person name="Alfaro M."/>
            <person name="Ramirez L."/>
            <person name="Pisabarro A.G."/>
            <person name="Kuo A."/>
            <person name="Tritt A."/>
            <person name="Lipzen A."/>
            <person name="He G."/>
            <person name="Yan M."/>
            <person name="Ng V."/>
            <person name="Cullen D."/>
            <person name="Martin F."/>
            <person name="Rosso M.-N."/>
            <person name="Henrissat B."/>
            <person name="Hibbett D."/>
            <person name="Martinez A.T."/>
            <person name="Grigoriev I.V."/>
        </authorList>
    </citation>
    <scope>NUCLEOTIDE SEQUENCE</scope>
    <source>
        <strain evidence="1">CIRM-BRFM 674</strain>
    </source>
</reference>
<dbReference type="EMBL" id="MU155413">
    <property type="protein sequence ID" value="KAF9473834.1"/>
    <property type="molecule type" value="Genomic_DNA"/>
</dbReference>
<proteinExistence type="predicted"/>